<feature type="transmembrane region" description="Helical" evidence="1">
    <location>
        <begin position="29"/>
        <end position="54"/>
    </location>
</feature>
<feature type="transmembrane region" description="Helical" evidence="1">
    <location>
        <begin position="236"/>
        <end position="261"/>
    </location>
</feature>
<gene>
    <name evidence="2" type="ORF">GX950_02010</name>
</gene>
<comment type="caution">
    <text evidence="2">The sequence shown here is derived from an EMBL/GenBank/DDBJ whole genome shotgun (WGS) entry which is preliminary data.</text>
</comment>
<dbReference type="Proteomes" id="UP000526302">
    <property type="component" value="Unassembled WGS sequence"/>
</dbReference>
<feature type="transmembrane region" description="Helical" evidence="1">
    <location>
        <begin position="281"/>
        <end position="298"/>
    </location>
</feature>
<feature type="transmembrane region" description="Helical" evidence="1">
    <location>
        <begin position="146"/>
        <end position="166"/>
    </location>
</feature>
<feature type="transmembrane region" description="Helical" evidence="1">
    <location>
        <begin position="172"/>
        <end position="189"/>
    </location>
</feature>
<sequence>MVNKKNKIRKNKTLDKFNKFFEKIISKKFNLVIFVLFIILTILSLSSQLVFLSYNNFDLFNLSYLIYDDSYKVFTGTSITHIHTFKPIIGVFAPLFNVGDFDFAQTIPTFMPEWFSLIYILGFILLTIFVIFLVKKSESFFKEKNIDWLNLFLFICSSFLLTKSIIDGGPLTTEFLVGTVYLIYTLFFYKKEKKYFYFLFLSALILVIDFCIRYSVVINAVKTLTTEQLITLALKGIITVSGLLLFVLVFGLILTGIFEIIYSSFTNKKFLLKNYFSKKKIVAIIFVLLFFVSFIYLFEYFKIEKAVKEESILELEKTIPAFTQIGYISYAVKNNDFVTISDSSRELVVGETKKDTSIQELSVWPKNIKSKDYIFVWKESCSIPIVRKLVYVKTNQEFAPLNSNSMIFVLREKKLSNNNYSIDFLHPSCIVDVRALIVEYLKKRGITEFIVYS</sequence>
<keyword evidence="1" id="KW-1133">Transmembrane helix</keyword>
<accession>A0A7K4BZI7</accession>
<proteinExistence type="predicted"/>
<dbReference type="EMBL" id="JAAZKV010000017">
    <property type="protein sequence ID" value="NMA44561.1"/>
    <property type="molecule type" value="Genomic_DNA"/>
</dbReference>
<dbReference type="AlphaFoldDB" id="A0A7K4BZI7"/>
<keyword evidence="1" id="KW-0472">Membrane</keyword>
<feature type="transmembrane region" description="Helical" evidence="1">
    <location>
        <begin position="114"/>
        <end position="134"/>
    </location>
</feature>
<feature type="transmembrane region" description="Helical" evidence="1">
    <location>
        <begin position="196"/>
        <end position="216"/>
    </location>
</feature>
<evidence type="ECO:0000313" key="3">
    <source>
        <dbReference type="Proteomes" id="UP000526302"/>
    </source>
</evidence>
<reference evidence="2 3" key="1">
    <citation type="journal article" date="2020" name="Biotechnol. Biofuels">
        <title>New insights from the biogas microbiome by comprehensive genome-resolved metagenomics of nearly 1600 species originating from multiple anaerobic digesters.</title>
        <authorList>
            <person name="Campanaro S."/>
            <person name="Treu L."/>
            <person name="Rodriguez-R L.M."/>
            <person name="Kovalovszki A."/>
            <person name="Ziels R.M."/>
            <person name="Maus I."/>
            <person name="Zhu X."/>
            <person name="Kougias P.G."/>
            <person name="Basile A."/>
            <person name="Luo G."/>
            <person name="Schluter A."/>
            <person name="Konstantinidis K.T."/>
            <person name="Angelidaki I."/>
        </authorList>
    </citation>
    <scope>NUCLEOTIDE SEQUENCE [LARGE SCALE GENOMIC DNA]</scope>
    <source>
        <strain evidence="2">AS22ysBPME_79</strain>
    </source>
</reference>
<keyword evidence="1" id="KW-0812">Transmembrane</keyword>
<protein>
    <submittedName>
        <fullName evidence="2">Uncharacterized protein</fullName>
    </submittedName>
</protein>
<name>A0A7K4BZI7_9ARCH</name>
<evidence type="ECO:0000313" key="2">
    <source>
        <dbReference type="EMBL" id="NMA44561.1"/>
    </source>
</evidence>
<organism evidence="2 3">
    <name type="scientific">Candidatus Iainarchaeum sp</name>
    <dbReference type="NCBI Taxonomy" id="3101447"/>
    <lineage>
        <taxon>Archaea</taxon>
        <taxon>Candidatus Iainarchaeota</taxon>
        <taxon>Candidatus Iainarchaeia</taxon>
        <taxon>Candidatus Iainarchaeales</taxon>
        <taxon>Candidatus Iainarchaeaceae</taxon>
        <taxon>Candidatus Iainarchaeum</taxon>
    </lineage>
</organism>
<evidence type="ECO:0000256" key="1">
    <source>
        <dbReference type="SAM" id="Phobius"/>
    </source>
</evidence>